<protein>
    <recommendedName>
        <fullName evidence="3">DUF4926 domain-containing protein</fullName>
    </recommendedName>
</protein>
<evidence type="ECO:0000313" key="2">
    <source>
        <dbReference type="Proteomes" id="UP000663452"/>
    </source>
</evidence>
<keyword evidence="2" id="KW-1185">Reference proteome</keyword>
<dbReference type="EMBL" id="CP070969">
    <property type="protein sequence ID" value="QSF43459.1"/>
    <property type="molecule type" value="Genomic_DNA"/>
</dbReference>
<evidence type="ECO:0000313" key="1">
    <source>
        <dbReference type="EMBL" id="QSF43459.1"/>
    </source>
</evidence>
<accession>A0ABX7L8V0</accession>
<dbReference type="RefSeq" id="WP_206101092.1">
    <property type="nucleotide sequence ID" value="NZ_CP070969.1"/>
</dbReference>
<organism evidence="1 2">
    <name type="scientific">Paenibacillus tianjinensis</name>
    <dbReference type="NCBI Taxonomy" id="2810347"/>
    <lineage>
        <taxon>Bacteria</taxon>
        <taxon>Bacillati</taxon>
        <taxon>Bacillota</taxon>
        <taxon>Bacilli</taxon>
        <taxon>Bacillales</taxon>
        <taxon>Paenibacillaceae</taxon>
        <taxon>Paenibacillus</taxon>
    </lineage>
</organism>
<dbReference type="Proteomes" id="UP000663452">
    <property type="component" value="Chromosome"/>
</dbReference>
<gene>
    <name evidence="1" type="ORF">JRJ22_19540</name>
</gene>
<sequence>MDKFEVGSKVLLLETSYAENLGITGMTGYIIDEDSDHYDYAVEFSLTKINKKMKDFFNHEELALVTED</sequence>
<name>A0ABX7L8V0_9BACL</name>
<evidence type="ECO:0008006" key="3">
    <source>
        <dbReference type="Google" id="ProtNLM"/>
    </source>
</evidence>
<reference evidence="1 2" key="1">
    <citation type="submission" date="2021-02" db="EMBL/GenBank/DDBJ databases">
        <title>Paenibacillus tianjinensis sp. nov.</title>
        <authorList>
            <person name="Liu H."/>
        </authorList>
    </citation>
    <scope>NUCLEOTIDE SEQUENCE [LARGE SCALE GENOMIC DNA]</scope>
    <source>
        <strain evidence="1 2">TB2019</strain>
    </source>
</reference>
<proteinExistence type="predicted"/>